<keyword evidence="2" id="KW-1185">Reference proteome</keyword>
<name>A0A9P3PSK5_LYOSH</name>
<gene>
    <name evidence="1" type="ORF">LshimejAT787_0900330</name>
</gene>
<comment type="caution">
    <text evidence="1">The sequence shown here is derived from an EMBL/GenBank/DDBJ whole genome shotgun (WGS) entry which is preliminary data.</text>
</comment>
<dbReference type="Proteomes" id="UP001063166">
    <property type="component" value="Unassembled WGS sequence"/>
</dbReference>
<accession>A0A9P3PSK5</accession>
<sequence length="102" mass="11237">MKDMRDPGAGIRGSTAVFGCDPRQPTLSYLARTHTLDSLAPCFGDDYTYPTSTWWKADTQRLFARAELSFRLITNVTCWLNTCAAHALSSSILACFPTLCPA</sequence>
<evidence type="ECO:0000313" key="1">
    <source>
        <dbReference type="EMBL" id="GLB40818.1"/>
    </source>
</evidence>
<reference evidence="1" key="1">
    <citation type="submission" date="2022-07" db="EMBL/GenBank/DDBJ databases">
        <title>The genome of Lyophyllum shimeji provides insight into the initial evolution of ectomycorrhizal fungal genome.</title>
        <authorList>
            <person name="Kobayashi Y."/>
            <person name="Shibata T."/>
            <person name="Hirakawa H."/>
            <person name="Shigenobu S."/>
            <person name="Nishiyama T."/>
            <person name="Yamada A."/>
            <person name="Hasebe M."/>
            <person name="Kawaguchi M."/>
        </authorList>
    </citation>
    <scope>NUCLEOTIDE SEQUENCE</scope>
    <source>
        <strain evidence="1">AT787</strain>
    </source>
</reference>
<evidence type="ECO:0000313" key="2">
    <source>
        <dbReference type="Proteomes" id="UP001063166"/>
    </source>
</evidence>
<protein>
    <submittedName>
        <fullName evidence="1">Uncharacterized protein</fullName>
    </submittedName>
</protein>
<organism evidence="1 2">
    <name type="scientific">Lyophyllum shimeji</name>
    <name type="common">Hon-shimeji</name>
    <name type="synonym">Tricholoma shimeji</name>
    <dbReference type="NCBI Taxonomy" id="47721"/>
    <lineage>
        <taxon>Eukaryota</taxon>
        <taxon>Fungi</taxon>
        <taxon>Dikarya</taxon>
        <taxon>Basidiomycota</taxon>
        <taxon>Agaricomycotina</taxon>
        <taxon>Agaricomycetes</taxon>
        <taxon>Agaricomycetidae</taxon>
        <taxon>Agaricales</taxon>
        <taxon>Tricholomatineae</taxon>
        <taxon>Lyophyllaceae</taxon>
        <taxon>Lyophyllum</taxon>
    </lineage>
</organism>
<dbReference type="EMBL" id="BRPK01000009">
    <property type="protein sequence ID" value="GLB40818.1"/>
    <property type="molecule type" value="Genomic_DNA"/>
</dbReference>
<proteinExistence type="predicted"/>
<dbReference type="AlphaFoldDB" id="A0A9P3PSK5"/>